<evidence type="ECO:0000256" key="9">
    <source>
        <dbReference type="ARBA" id="ARBA00022691"/>
    </source>
</evidence>
<dbReference type="InterPro" id="IPR015915">
    <property type="entry name" value="Kelch-typ_b-propeller"/>
</dbReference>
<evidence type="ECO:0000313" key="16">
    <source>
        <dbReference type="Proteomes" id="UP001374579"/>
    </source>
</evidence>
<evidence type="ECO:0000256" key="8">
    <source>
        <dbReference type="ARBA" id="ARBA00022679"/>
    </source>
</evidence>
<dbReference type="PANTHER" id="PTHR46529:SF1">
    <property type="entry name" value="TRNA WYBUTOSINE-SYNTHESIZING PROTEIN 4"/>
    <property type="match status" value="1"/>
</dbReference>
<name>A0AAN9GJB2_9CAEN</name>
<dbReference type="FunFam" id="3.40.50.150:FF:000207">
    <property type="entry name" value="Leucine carboxyl methyltransferase 2"/>
    <property type="match status" value="1"/>
</dbReference>
<evidence type="ECO:0000256" key="7">
    <source>
        <dbReference type="ARBA" id="ARBA00022603"/>
    </source>
</evidence>
<dbReference type="GO" id="GO:0031591">
    <property type="term" value="P:wybutosine biosynthetic process"/>
    <property type="evidence" value="ECO:0007669"/>
    <property type="project" value="TreeGrafter"/>
</dbReference>
<keyword evidence="10" id="KW-0819">tRNA processing</keyword>
<dbReference type="Gene3D" id="3.40.50.150">
    <property type="entry name" value="Vaccinia Virus protein VP39"/>
    <property type="match status" value="1"/>
</dbReference>
<comment type="catalytic activity">
    <reaction evidence="13">
        <text>7-[(3S)-(3-amino-3-methoxycarbonyl)propyl]wyosine(37) in tRNA(Phe) + S-adenosyl-L-methionine + CO2 = wybutosine(37) in tRNA(Phe) + S-adenosyl-L-homocysteine + 2 H(+)</text>
        <dbReference type="Rhea" id="RHEA:37119"/>
        <dbReference type="Rhea" id="RHEA-COMP:11844"/>
        <dbReference type="Rhea" id="RHEA-COMP:11847"/>
        <dbReference type="ChEBI" id="CHEBI:15378"/>
        <dbReference type="ChEBI" id="CHEBI:16526"/>
        <dbReference type="ChEBI" id="CHEBI:57856"/>
        <dbReference type="ChEBI" id="CHEBI:59789"/>
        <dbReference type="ChEBI" id="CHEBI:73544"/>
        <dbReference type="ChEBI" id="CHEBI:74275"/>
        <dbReference type="EC" id="2.3.1.231"/>
    </reaction>
</comment>
<dbReference type="InterPro" id="IPR007213">
    <property type="entry name" value="Ppm1/Ppm2/Tcmp"/>
</dbReference>
<evidence type="ECO:0000256" key="11">
    <source>
        <dbReference type="ARBA" id="ARBA00029750"/>
    </source>
</evidence>
<evidence type="ECO:0000256" key="3">
    <source>
        <dbReference type="ARBA" id="ARBA00010703"/>
    </source>
</evidence>
<dbReference type="GO" id="GO:0008175">
    <property type="term" value="F:tRNA methyltransferase activity"/>
    <property type="evidence" value="ECO:0007669"/>
    <property type="project" value="TreeGrafter"/>
</dbReference>
<dbReference type="PANTHER" id="PTHR46529">
    <property type="entry name" value="TRNA WYBUTOSINE-SYNTHESIZING PROTEIN 4"/>
    <property type="match status" value="1"/>
</dbReference>
<feature type="region of interest" description="Disordered" evidence="14">
    <location>
        <begin position="1"/>
        <end position="24"/>
    </location>
</feature>
<dbReference type="EMBL" id="JBAMIC010000003">
    <property type="protein sequence ID" value="KAK7110582.1"/>
    <property type="molecule type" value="Genomic_DNA"/>
</dbReference>
<evidence type="ECO:0000256" key="5">
    <source>
        <dbReference type="ARBA" id="ARBA00012779"/>
    </source>
</evidence>
<dbReference type="EC" id="2.1.1.290" evidence="5"/>
<dbReference type="Pfam" id="PF04072">
    <property type="entry name" value="LCM"/>
    <property type="match status" value="1"/>
</dbReference>
<comment type="similarity">
    <text evidence="3">Belongs to the methyltransferase superfamily. LCMT family.</text>
</comment>
<feature type="compositionally biased region" description="Basic and acidic residues" evidence="14">
    <location>
        <begin position="1"/>
        <end position="20"/>
    </location>
</feature>
<evidence type="ECO:0000256" key="13">
    <source>
        <dbReference type="ARBA" id="ARBA00049250"/>
    </source>
</evidence>
<feature type="compositionally biased region" description="Polar residues" evidence="14">
    <location>
        <begin position="513"/>
        <end position="524"/>
    </location>
</feature>
<dbReference type="SUPFAM" id="SSF53335">
    <property type="entry name" value="S-adenosyl-L-methionine-dependent methyltransferases"/>
    <property type="match status" value="1"/>
</dbReference>
<evidence type="ECO:0000256" key="2">
    <source>
        <dbReference type="ARBA" id="ARBA00004797"/>
    </source>
</evidence>
<dbReference type="GO" id="GO:0030488">
    <property type="term" value="P:tRNA methylation"/>
    <property type="evidence" value="ECO:0007669"/>
    <property type="project" value="TreeGrafter"/>
</dbReference>
<dbReference type="AlphaFoldDB" id="A0AAN9GJB2"/>
<keyword evidence="8" id="KW-0808">Transferase</keyword>
<dbReference type="InterPro" id="IPR029063">
    <property type="entry name" value="SAM-dependent_MTases_sf"/>
</dbReference>
<evidence type="ECO:0000256" key="12">
    <source>
        <dbReference type="ARBA" id="ARBA00030847"/>
    </source>
</evidence>
<feature type="compositionally biased region" description="Polar residues" evidence="14">
    <location>
        <begin position="481"/>
        <end position="493"/>
    </location>
</feature>
<evidence type="ECO:0000256" key="6">
    <source>
        <dbReference type="ARBA" id="ARBA00018045"/>
    </source>
</evidence>
<organism evidence="15 16">
    <name type="scientific">Littorina saxatilis</name>
    <dbReference type="NCBI Taxonomy" id="31220"/>
    <lineage>
        <taxon>Eukaryota</taxon>
        <taxon>Metazoa</taxon>
        <taxon>Spiralia</taxon>
        <taxon>Lophotrochozoa</taxon>
        <taxon>Mollusca</taxon>
        <taxon>Gastropoda</taxon>
        <taxon>Caenogastropoda</taxon>
        <taxon>Littorinimorpha</taxon>
        <taxon>Littorinoidea</taxon>
        <taxon>Littorinidae</taxon>
        <taxon>Littorina</taxon>
    </lineage>
</organism>
<proteinExistence type="inferred from homology"/>
<dbReference type="EC" id="2.3.1.231" evidence="4"/>
<comment type="pathway">
    <text evidence="2">tRNA modification; wybutosine-tRNA(Phe) biosynthesis.</text>
</comment>
<feature type="compositionally biased region" description="Low complexity" evidence="14">
    <location>
        <begin position="536"/>
        <end position="558"/>
    </location>
</feature>
<protein>
    <recommendedName>
        <fullName evidence="6">tRNA wybutosine-synthesizing protein 4</fullName>
        <ecNumber evidence="5">2.1.1.290</ecNumber>
        <ecNumber evidence="4">2.3.1.231</ecNumber>
    </recommendedName>
    <alternativeName>
        <fullName evidence="12">tRNA(Phe) (7-(3-amino-3-(methoxycarbonyl)propyl)wyosine(37)-N)-methoxycarbonyltransferase</fullName>
    </alternativeName>
    <alternativeName>
        <fullName evidence="11">tRNA(Phe) (7-(3-amino-3-carboxypropyl)wyosine(37)-O)-methyltransferase</fullName>
    </alternativeName>
</protein>
<reference evidence="15 16" key="1">
    <citation type="submission" date="2024-02" db="EMBL/GenBank/DDBJ databases">
        <title>Chromosome-scale genome assembly of the rough periwinkle Littorina saxatilis.</title>
        <authorList>
            <person name="De Jode A."/>
            <person name="Faria R."/>
            <person name="Formenti G."/>
            <person name="Sims Y."/>
            <person name="Smith T.P."/>
            <person name="Tracey A."/>
            <person name="Wood J.M.D."/>
            <person name="Zagrodzka Z.B."/>
            <person name="Johannesson K."/>
            <person name="Butlin R.K."/>
            <person name="Leder E.H."/>
        </authorList>
    </citation>
    <scope>NUCLEOTIDE SEQUENCE [LARGE SCALE GENOMIC DNA]</scope>
    <source>
        <strain evidence="15">Snail1</strain>
        <tissue evidence="15">Muscle</tissue>
    </source>
</reference>
<comment type="caution">
    <text evidence="15">The sequence shown here is derived from an EMBL/GenBank/DDBJ whole genome shotgun (WGS) entry which is preliminary data.</text>
</comment>
<dbReference type="InterPro" id="IPR011043">
    <property type="entry name" value="Gal_Oxase/kelch_b-propeller"/>
</dbReference>
<dbReference type="Pfam" id="PF24681">
    <property type="entry name" value="Kelch_KLHDC2_KLHL20_DRC7"/>
    <property type="match status" value="1"/>
</dbReference>
<evidence type="ECO:0000313" key="15">
    <source>
        <dbReference type="EMBL" id="KAK7110582.1"/>
    </source>
</evidence>
<feature type="compositionally biased region" description="Basic and acidic residues" evidence="14">
    <location>
        <begin position="494"/>
        <end position="511"/>
    </location>
</feature>
<feature type="region of interest" description="Disordered" evidence="14">
    <location>
        <begin position="465"/>
        <end position="564"/>
    </location>
</feature>
<evidence type="ECO:0000256" key="1">
    <source>
        <dbReference type="ARBA" id="ARBA00001806"/>
    </source>
</evidence>
<dbReference type="SUPFAM" id="SSF117281">
    <property type="entry name" value="Kelch motif"/>
    <property type="match status" value="1"/>
</dbReference>
<keyword evidence="16" id="KW-1185">Reference proteome</keyword>
<evidence type="ECO:0000256" key="14">
    <source>
        <dbReference type="SAM" id="MobiDB-lite"/>
    </source>
</evidence>
<evidence type="ECO:0000256" key="10">
    <source>
        <dbReference type="ARBA" id="ARBA00022694"/>
    </source>
</evidence>
<gene>
    <name evidence="15" type="ORF">V1264_014429</name>
</gene>
<evidence type="ECO:0000256" key="4">
    <source>
        <dbReference type="ARBA" id="ARBA00012155"/>
    </source>
</evidence>
<comment type="catalytic activity">
    <reaction evidence="1">
        <text>7-[(3S)-3-amino-3-carboxypropyl]wyosine(37) in tRNA(Phe) + S-adenosyl-L-methionine = 7-[(3S)-(3-amino-3-methoxycarbonyl)propyl]wyosine(37) in tRNA(Phe) + S-adenosyl-L-homocysteine</text>
        <dbReference type="Rhea" id="RHEA:36903"/>
        <dbReference type="Rhea" id="RHEA-COMP:10379"/>
        <dbReference type="Rhea" id="RHEA-COMP:11844"/>
        <dbReference type="ChEBI" id="CHEBI:57856"/>
        <dbReference type="ChEBI" id="CHEBI:59789"/>
        <dbReference type="ChEBI" id="CHEBI:73543"/>
        <dbReference type="ChEBI" id="CHEBI:74275"/>
        <dbReference type="EC" id="2.1.1.290"/>
    </reaction>
</comment>
<dbReference type="SUPFAM" id="SSF50965">
    <property type="entry name" value="Galactose oxidase, central domain"/>
    <property type="match status" value="1"/>
</dbReference>
<dbReference type="Proteomes" id="UP001374579">
    <property type="component" value="Unassembled WGS sequence"/>
</dbReference>
<keyword evidence="7" id="KW-0489">Methyltransferase</keyword>
<dbReference type="Gene3D" id="2.120.10.80">
    <property type="entry name" value="Kelch-type beta propeller"/>
    <property type="match status" value="2"/>
</dbReference>
<keyword evidence="9" id="KW-0949">S-adenosyl-L-methionine</keyword>
<sequence>MDQTESSERKAKTTKSRRETAVQGTNDNSIVSKCSMSGAGYFHDPFLKEFVAKNSKRAPLINRGYYVRATCIDQVLRQFLAKNQGSKKQIVSLGAGFDSAYFRLKSDKLLEDTAFFEIDFPEVTKRKHAIIESKSKLSDLLNLDEQKKKVVPPIELWTSDYCLLGVDLTQLNTLEAALRMCGADFDTPTLFLSECVMTYMTRRCSSALVKWAGETFLDAIFVMFEQINPDDAFGIFMQNHFHTIGSPLKCITAFPTMESQIKRFLDLGWQKCKCHDLNEMYRHALTAEERARIETLDPFDEYEEFNLKCAHYFVLLASTSSSITDYLFTSTSEDCSSAEAHPESGLITLTHTPLGKPGIKRFSHSSVLVADRYIMTSGGFGEVDGRHQRVQEISLTDTATMETQLIRCHSDEIQYSRMHHSAIMLSDGRMMLCGGRQSPFFLCTQLLVFDLHIHADSSSVCEGQGHRQSAALQEGTGDRTGGSNSAMQTNSNSGDHEKTNGVRNDEDDKVRNGTCTSSDVNSTVAEGASICDTTHSNPSVSENSTSSSSNNRPNRFNRTGSRDRQVLVTKAEELTNFEGGHVTCSVLKQSGDIPCPRWRHASALVNMKGSDCVFLHGGRTQKAEVLSDTYMLDVFAGVWTKVECSGDLPGALHSHCMLTWGEREAQRVVMVGGMDGDQCPQSSIFLLNPHCLTWQRLQVKGHFFPRYSHTCHIVGDKLVAVGGVNLHRQTPGVAILNLSTGQAQEFSFPSVSRNQMLMFHRHCSVILPDNRIVVLGGGGNCFSFGTHLNCTPVTVDIYKCLEAVP</sequence>
<accession>A0AAN9GJB2</accession>